<protein>
    <submittedName>
        <fullName evidence="1">Uncharacterized protein</fullName>
    </submittedName>
</protein>
<name>A0A0F7L4L6_9VIRU</name>
<sequence length="103" mass="11911">MVKRRGFLMTTLTKGEQFIFDWQYKRHGSTSFKGYLSKALAVADNSNLTKLRLAFPEEARAMKLFHSQTGWWEMVEDKARKSEPFTVYSVKRSPQNNVATTGE</sequence>
<accession>A0A0F7L4L6</accession>
<evidence type="ECO:0000313" key="1">
    <source>
        <dbReference type="EMBL" id="AKH46467.1"/>
    </source>
</evidence>
<reference evidence="1" key="1">
    <citation type="journal article" date="2015" name="Front. Microbiol.">
        <title>Combining genomic sequencing methods to explore viral diversity and reveal potential virus-host interactions.</title>
        <authorList>
            <person name="Chow C.E."/>
            <person name="Winget D.M."/>
            <person name="White R.A.III."/>
            <person name="Hallam S.J."/>
            <person name="Suttle C.A."/>
        </authorList>
    </citation>
    <scope>NUCLEOTIDE SEQUENCE</scope>
    <source>
        <strain evidence="1">Anoxic3_8</strain>
    </source>
</reference>
<dbReference type="EMBL" id="KR029583">
    <property type="protein sequence ID" value="AKH46467.1"/>
    <property type="molecule type" value="Genomic_DNA"/>
</dbReference>
<proteinExistence type="predicted"/>
<organism evidence="1">
    <name type="scientific">uncultured marine virus</name>
    <dbReference type="NCBI Taxonomy" id="186617"/>
    <lineage>
        <taxon>Viruses</taxon>
        <taxon>environmental samples</taxon>
    </lineage>
</organism>
<reference evidence="1" key="2">
    <citation type="submission" date="2015-03" db="EMBL/GenBank/DDBJ databases">
        <authorList>
            <person name="Chow C.-E.T."/>
            <person name="Winget D.M."/>
            <person name="White R.A.III."/>
            <person name="Hallam S.J."/>
            <person name="Suttle C.A."/>
        </authorList>
    </citation>
    <scope>NUCLEOTIDE SEQUENCE</scope>
    <source>
        <strain evidence="1">Anoxic3_8</strain>
    </source>
</reference>